<feature type="non-terminal residue" evidence="1">
    <location>
        <position position="103"/>
    </location>
</feature>
<evidence type="ECO:0000313" key="1">
    <source>
        <dbReference type="EMBL" id="KAJ2843159.1"/>
    </source>
</evidence>
<name>A0A9W8I1A4_9FUNG</name>
<organism evidence="1 2">
    <name type="scientific">Coemansia brasiliensis</name>
    <dbReference type="NCBI Taxonomy" id="2650707"/>
    <lineage>
        <taxon>Eukaryota</taxon>
        <taxon>Fungi</taxon>
        <taxon>Fungi incertae sedis</taxon>
        <taxon>Zoopagomycota</taxon>
        <taxon>Kickxellomycotina</taxon>
        <taxon>Kickxellomycetes</taxon>
        <taxon>Kickxellales</taxon>
        <taxon>Kickxellaceae</taxon>
        <taxon>Coemansia</taxon>
    </lineage>
</organism>
<protein>
    <submittedName>
        <fullName evidence="1">Uncharacterized protein</fullName>
    </submittedName>
</protein>
<gene>
    <name evidence="1" type="ORF">IWW36_005652</name>
</gene>
<keyword evidence="2" id="KW-1185">Reference proteome</keyword>
<dbReference type="OrthoDB" id="21243at2759"/>
<reference evidence="1" key="1">
    <citation type="submission" date="2022-07" db="EMBL/GenBank/DDBJ databases">
        <title>Phylogenomic reconstructions and comparative analyses of Kickxellomycotina fungi.</title>
        <authorList>
            <person name="Reynolds N.K."/>
            <person name="Stajich J.E."/>
            <person name="Barry K."/>
            <person name="Grigoriev I.V."/>
            <person name="Crous P."/>
            <person name="Smith M.E."/>
        </authorList>
    </citation>
    <scope>NUCLEOTIDE SEQUENCE</scope>
    <source>
        <strain evidence="1">NRRL 1566</strain>
    </source>
</reference>
<dbReference type="AlphaFoldDB" id="A0A9W8I1A4"/>
<sequence>MAARRAFGASLLTRKSGSVQTRIQQSHGSLWRSAWVARSSSLAIKEQREQEFRALGISPYPRYTEPPAGHPLVSHAIVHSRWGQAMDSGAKLTNVQLTVQGRV</sequence>
<proteinExistence type="predicted"/>
<accession>A0A9W8I1A4</accession>
<comment type="caution">
    <text evidence="1">The sequence shown here is derived from an EMBL/GenBank/DDBJ whole genome shotgun (WGS) entry which is preliminary data.</text>
</comment>
<evidence type="ECO:0000313" key="2">
    <source>
        <dbReference type="Proteomes" id="UP001139887"/>
    </source>
</evidence>
<dbReference type="Proteomes" id="UP001139887">
    <property type="component" value="Unassembled WGS sequence"/>
</dbReference>
<dbReference type="EMBL" id="JANBUW010001504">
    <property type="protein sequence ID" value="KAJ2843159.1"/>
    <property type="molecule type" value="Genomic_DNA"/>
</dbReference>